<dbReference type="RefSeq" id="WP_163604826.1">
    <property type="nucleotide sequence ID" value="NZ_CP047616.1"/>
</dbReference>
<name>A0A6H0UK43_9LACT</name>
<protein>
    <submittedName>
        <fullName evidence="1">Uncharacterized protein</fullName>
    </submittedName>
</protein>
<reference evidence="1 2" key="1">
    <citation type="submission" date="2019-12" db="EMBL/GenBank/DDBJ databases">
        <title>Whole genome sequences of Lactococcus raffinolactis strains isolated from sewage.</title>
        <authorList>
            <person name="Ybazeta G."/>
            <person name="Ross M."/>
            <person name="Brabant-Kirwan D."/>
            <person name="Saleh M."/>
            <person name="Dillon J.A."/>
            <person name="Splinter K."/>
            <person name="Nokhbeh R."/>
        </authorList>
    </citation>
    <scope>NUCLEOTIDE SEQUENCE [LARGE SCALE GENOMIC DNA]</scope>
    <source>
        <strain evidence="1 2">Lr_19_5</strain>
    </source>
</reference>
<dbReference type="GeneID" id="93296624"/>
<dbReference type="EMBL" id="CP047616">
    <property type="protein sequence ID" value="QIW54715.1"/>
    <property type="molecule type" value="Genomic_DNA"/>
</dbReference>
<dbReference type="AlphaFoldDB" id="A0A6H0UK43"/>
<sequence length="150" mass="17682">MMKSVKILGWKVFLLAIASGILLVALLKIYPMLAYYFPESQRGIYKGTDEKTGESIVLDSRKANVIKQIRVSDDEREIWFRYDYASHNHTISKGKDDKMRWLGFKLNKEDRHLRYIWIYPAHQNKLASLVVCDWQTGKTVRTYHLVREKS</sequence>
<evidence type="ECO:0000313" key="2">
    <source>
        <dbReference type="Proteomes" id="UP000501945"/>
    </source>
</evidence>
<gene>
    <name evidence="1" type="ORF">GU336_11510</name>
</gene>
<accession>A0A6H0UK43</accession>
<organism evidence="1 2">
    <name type="scientific">Pseudolactococcus raffinolactis</name>
    <dbReference type="NCBI Taxonomy" id="1366"/>
    <lineage>
        <taxon>Bacteria</taxon>
        <taxon>Bacillati</taxon>
        <taxon>Bacillota</taxon>
        <taxon>Bacilli</taxon>
        <taxon>Lactobacillales</taxon>
        <taxon>Streptococcaceae</taxon>
        <taxon>Pseudolactococcus</taxon>
    </lineage>
</organism>
<dbReference type="Proteomes" id="UP000501945">
    <property type="component" value="Chromosome"/>
</dbReference>
<proteinExistence type="predicted"/>
<evidence type="ECO:0000313" key="1">
    <source>
        <dbReference type="EMBL" id="QIW54715.1"/>
    </source>
</evidence>